<evidence type="ECO:0000313" key="3">
    <source>
        <dbReference type="Proteomes" id="UP000823775"/>
    </source>
</evidence>
<dbReference type="Proteomes" id="UP000823775">
    <property type="component" value="Unassembled WGS sequence"/>
</dbReference>
<name>A0ABS8S8Y4_DATST</name>
<gene>
    <name evidence="2" type="ORF">HAX54_027773</name>
</gene>
<dbReference type="EMBL" id="JACEIK010000339">
    <property type="protein sequence ID" value="MCD7455304.1"/>
    <property type="molecule type" value="Genomic_DNA"/>
</dbReference>
<keyword evidence="3" id="KW-1185">Reference proteome</keyword>
<reference evidence="2 3" key="1">
    <citation type="journal article" date="2021" name="BMC Genomics">
        <title>Datura genome reveals duplications of psychoactive alkaloid biosynthetic genes and high mutation rate following tissue culture.</title>
        <authorList>
            <person name="Rajewski A."/>
            <person name="Carter-House D."/>
            <person name="Stajich J."/>
            <person name="Litt A."/>
        </authorList>
    </citation>
    <scope>NUCLEOTIDE SEQUENCE [LARGE SCALE GENOMIC DNA]</scope>
    <source>
        <strain evidence="2">AR-01</strain>
    </source>
</reference>
<evidence type="ECO:0000313" key="2">
    <source>
        <dbReference type="EMBL" id="MCD7455304.1"/>
    </source>
</evidence>
<feature type="non-terminal residue" evidence="2">
    <location>
        <position position="1"/>
    </location>
</feature>
<evidence type="ECO:0000256" key="1">
    <source>
        <dbReference type="SAM" id="MobiDB-lite"/>
    </source>
</evidence>
<feature type="compositionally biased region" description="Acidic residues" evidence="1">
    <location>
        <begin position="1"/>
        <end position="10"/>
    </location>
</feature>
<feature type="region of interest" description="Disordered" evidence="1">
    <location>
        <begin position="1"/>
        <end position="30"/>
    </location>
</feature>
<feature type="region of interest" description="Disordered" evidence="1">
    <location>
        <begin position="82"/>
        <end position="124"/>
    </location>
</feature>
<organism evidence="2 3">
    <name type="scientific">Datura stramonium</name>
    <name type="common">Jimsonweed</name>
    <name type="synonym">Common thornapple</name>
    <dbReference type="NCBI Taxonomy" id="4076"/>
    <lineage>
        <taxon>Eukaryota</taxon>
        <taxon>Viridiplantae</taxon>
        <taxon>Streptophyta</taxon>
        <taxon>Embryophyta</taxon>
        <taxon>Tracheophyta</taxon>
        <taxon>Spermatophyta</taxon>
        <taxon>Magnoliopsida</taxon>
        <taxon>eudicotyledons</taxon>
        <taxon>Gunneridae</taxon>
        <taxon>Pentapetalae</taxon>
        <taxon>asterids</taxon>
        <taxon>lamiids</taxon>
        <taxon>Solanales</taxon>
        <taxon>Solanaceae</taxon>
        <taxon>Solanoideae</taxon>
        <taxon>Datureae</taxon>
        <taxon>Datura</taxon>
    </lineage>
</organism>
<proteinExistence type="predicted"/>
<accession>A0ABS8S8Y4</accession>
<sequence length="124" mass="14156">GNNPEVEEGQSEFPPLPSARYNQPIVNKPSFPLEKGRTKILSSRRVVGDPRKWNVIRDNRCTGSNNYPPQPTLTNKFQALKTEENEQEEYSSSNDITAANKGSMEFVKKQRRDGTPHQRTRNAR</sequence>
<protein>
    <submittedName>
        <fullName evidence="2">Uncharacterized protein</fullName>
    </submittedName>
</protein>
<feature type="compositionally biased region" description="Basic and acidic residues" evidence="1">
    <location>
        <begin position="106"/>
        <end position="116"/>
    </location>
</feature>
<comment type="caution">
    <text evidence="2">The sequence shown here is derived from an EMBL/GenBank/DDBJ whole genome shotgun (WGS) entry which is preliminary data.</text>
</comment>